<evidence type="ECO:0000256" key="6">
    <source>
        <dbReference type="ARBA" id="ARBA00022642"/>
    </source>
</evidence>
<dbReference type="GO" id="GO:0005737">
    <property type="term" value="C:cytoplasm"/>
    <property type="evidence" value="ECO:0007669"/>
    <property type="project" value="TreeGrafter"/>
</dbReference>
<dbReference type="EMBL" id="UINC01000975">
    <property type="protein sequence ID" value="SUZ66074.1"/>
    <property type="molecule type" value="Genomic_DNA"/>
</dbReference>
<gene>
    <name evidence="14" type="ORF">METZ01_LOCUS18928</name>
</gene>
<dbReference type="NCBIfam" id="TIGR00078">
    <property type="entry name" value="nadC"/>
    <property type="match status" value="1"/>
</dbReference>
<dbReference type="Pfam" id="PF01729">
    <property type="entry name" value="QRPTase_C"/>
    <property type="match status" value="1"/>
</dbReference>
<keyword evidence="6" id="KW-0662">Pyridine nucleotide biosynthesis</keyword>
<dbReference type="CDD" id="cd01572">
    <property type="entry name" value="QPRTase"/>
    <property type="match status" value="1"/>
</dbReference>
<dbReference type="InterPro" id="IPR022412">
    <property type="entry name" value="Quinolinate_PRibosylTrfase_N"/>
</dbReference>
<dbReference type="FunFam" id="3.20.20.70:FF:000030">
    <property type="entry name" value="Nicotinate-nucleotide pyrophosphorylase, carboxylating"/>
    <property type="match status" value="1"/>
</dbReference>
<comment type="function">
    <text evidence="1">Involved in the catabolism of quinolinic acid (QA).</text>
</comment>
<dbReference type="PIRSF" id="PIRSF006250">
    <property type="entry name" value="NadC_ModD"/>
    <property type="match status" value="1"/>
</dbReference>
<dbReference type="GO" id="GO:0009435">
    <property type="term" value="P:NAD+ biosynthetic process"/>
    <property type="evidence" value="ECO:0007669"/>
    <property type="project" value="UniProtKB-UniPathway"/>
</dbReference>
<reference evidence="14" key="1">
    <citation type="submission" date="2018-05" db="EMBL/GenBank/DDBJ databases">
        <authorList>
            <person name="Lanie J.A."/>
            <person name="Ng W.-L."/>
            <person name="Kazmierczak K.M."/>
            <person name="Andrzejewski T.M."/>
            <person name="Davidsen T.M."/>
            <person name="Wayne K.J."/>
            <person name="Tettelin H."/>
            <person name="Glass J.I."/>
            <person name="Rusch D."/>
            <person name="Podicherti R."/>
            <person name="Tsui H.-C.T."/>
            <person name="Winkler M.E."/>
        </authorList>
    </citation>
    <scope>NUCLEOTIDE SEQUENCE</scope>
</reference>
<sequence>MSGFPDLPEALIESVVRRSLDEDIGPGGDVTSRAVISPDATTHAHIVARERGVLAGTQPAAVTFRLIDPSVELRFEVAEGAAVEAGEVVAVVEGPTQSILAAERTALNFLGHLSGVATATGTLVDAVAGTDAKICCTRKTTPGLRSLEKQAVRAGGGVNHRFGLGDAILIKDNHIAASGGVAAAIAAARGQSGPATTIELEVDTLDQLDEALEAGVTALLLDNMAPADLRRAVELTGGRAALEASGQVTADTVRLVAETGVDYISSGWITHSAPSLDFGLDFVSQV</sequence>
<comment type="catalytic activity">
    <reaction evidence="10">
        <text>nicotinate beta-D-ribonucleotide + CO2 + diphosphate = quinolinate + 5-phospho-alpha-D-ribose 1-diphosphate + 2 H(+)</text>
        <dbReference type="Rhea" id="RHEA:12733"/>
        <dbReference type="ChEBI" id="CHEBI:15378"/>
        <dbReference type="ChEBI" id="CHEBI:16526"/>
        <dbReference type="ChEBI" id="CHEBI:29959"/>
        <dbReference type="ChEBI" id="CHEBI:33019"/>
        <dbReference type="ChEBI" id="CHEBI:57502"/>
        <dbReference type="ChEBI" id="CHEBI:58017"/>
        <dbReference type="EC" id="2.4.2.19"/>
    </reaction>
</comment>
<feature type="domain" description="Quinolinate phosphoribosyl transferase N-terminal" evidence="13">
    <location>
        <begin position="29"/>
        <end position="114"/>
    </location>
</feature>
<dbReference type="Gene3D" id="3.90.1170.20">
    <property type="entry name" value="Quinolinate phosphoribosyl transferase, N-terminal domain"/>
    <property type="match status" value="1"/>
</dbReference>
<dbReference type="SUPFAM" id="SSF51690">
    <property type="entry name" value="Nicotinate/Quinolinate PRTase C-terminal domain-like"/>
    <property type="match status" value="1"/>
</dbReference>
<dbReference type="GO" id="GO:0034213">
    <property type="term" value="P:quinolinate catabolic process"/>
    <property type="evidence" value="ECO:0007669"/>
    <property type="project" value="TreeGrafter"/>
</dbReference>
<protein>
    <recommendedName>
        <fullName evidence="11">Probable nicotinate-nucleotide pyrophosphorylase [carboxylating]</fullName>
        <ecNumber evidence="5">2.4.2.19</ecNumber>
    </recommendedName>
    <alternativeName>
        <fullName evidence="9">Quinolinate phosphoribosyltransferase [decarboxylating]</fullName>
    </alternativeName>
</protein>
<keyword evidence="7" id="KW-0328">Glycosyltransferase</keyword>
<evidence type="ECO:0000256" key="10">
    <source>
        <dbReference type="ARBA" id="ARBA00047445"/>
    </source>
</evidence>
<comment type="pathway">
    <text evidence="2">Cofactor biosynthesis; NAD(+) biosynthesis; nicotinate D-ribonucleotide from quinolinate: step 1/1.</text>
</comment>
<dbReference type="EC" id="2.4.2.19" evidence="5"/>
<dbReference type="PANTHER" id="PTHR32179:SF3">
    <property type="entry name" value="NICOTINATE-NUCLEOTIDE PYROPHOSPHORYLASE [CARBOXYLATING]"/>
    <property type="match status" value="1"/>
</dbReference>
<evidence type="ECO:0000259" key="13">
    <source>
        <dbReference type="Pfam" id="PF02749"/>
    </source>
</evidence>
<evidence type="ECO:0000256" key="3">
    <source>
        <dbReference type="ARBA" id="ARBA00009400"/>
    </source>
</evidence>
<evidence type="ECO:0000256" key="9">
    <source>
        <dbReference type="ARBA" id="ARBA00033102"/>
    </source>
</evidence>
<dbReference type="SUPFAM" id="SSF54675">
    <property type="entry name" value="Nicotinate/Quinolinate PRTase N-terminal domain-like"/>
    <property type="match status" value="1"/>
</dbReference>
<organism evidence="14">
    <name type="scientific">marine metagenome</name>
    <dbReference type="NCBI Taxonomy" id="408172"/>
    <lineage>
        <taxon>unclassified sequences</taxon>
        <taxon>metagenomes</taxon>
        <taxon>ecological metagenomes</taxon>
    </lineage>
</organism>
<dbReference type="FunFam" id="3.90.1170.20:FF:000001">
    <property type="entry name" value="Nicotinate-nucleotide diphosphorylase (Carboxylating)"/>
    <property type="match status" value="1"/>
</dbReference>
<dbReference type="InterPro" id="IPR004393">
    <property type="entry name" value="NadC"/>
</dbReference>
<keyword evidence="8" id="KW-0808">Transferase</keyword>
<evidence type="ECO:0000313" key="14">
    <source>
        <dbReference type="EMBL" id="SUZ66074.1"/>
    </source>
</evidence>
<dbReference type="InterPro" id="IPR002638">
    <property type="entry name" value="Quinolinate_PRibosylTrfase_C"/>
</dbReference>
<dbReference type="InterPro" id="IPR013785">
    <property type="entry name" value="Aldolase_TIM"/>
</dbReference>
<proteinExistence type="inferred from homology"/>
<accession>A0A381PHG0</accession>
<evidence type="ECO:0000259" key="12">
    <source>
        <dbReference type="Pfam" id="PF01729"/>
    </source>
</evidence>
<dbReference type="Pfam" id="PF02749">
    <property type="entry name" value="QRPTase_N"/>
    <property type="match status" value="1"/>
</dbReference>
<evidence type="ECO:0000256" key="11">
    <source>
        <dbReference type="ARBA" id="ARBA00069173"/>
    </source>
</evidence>
<dbReference type="InterPro" id="IPR037128">
    <property type="entry name" value="Quinolinate_PRibosylTase_N_sf"/>
</dbReference>
<evidence type="ECO:0000256" key="8">
    <source>
        <dbReference type="ARBA" id="ARBA00022679"/>
    </source>
</evidence>
<name>A0A381PHG0_9ZZZZ</name>
<dbReference type="InterPro" id="IPR036068">
    <property type="entry name" value="Nicotinate_pribotase-like_C"/>
</dbReference>
<dbReference type="Gene3D" id="3.20.20.70">
    <property type="entry name" value="Aldolase class I"/>
    <property type="match status" value="1"/>
</dbReference>
<evidence type="ECO:0000256" key="4">
    <source>
        <dbReference type="ARBA" id="ARBA00011218"/>
    </source>
</evidence>
<evidence type="ECO:0000256" key="7">
    <source>
        <dbReference type="ARBA" id="ARBA00022676"/>
    </source>
</evidence>
<dbReference type="InterPro" id="IPR027277">
    <property type="entry name" value="NadC/ModD"/>
</dbReference>
<comment type="subunit">
    <text evidence="4">Hexamer formed by 3 homodimers.</text>
</comment>
<comment type="similarity">
    <text evidence="3">Belongs to the NadC/ModD family.</text>
</comment>
<dbReference type="GO" id="GO:0004514">
    <property type="term" value="F:nicotinate-nucleotide diphosphorylase (carboxylating) activity"/>
    <property type="evidence" value="ECO:0007669"/>
    <property type="project" value="UniProtKB-EC"/>
</dbReference>
<evidence type="ECO:0000256" key="1">
    <source>
        <dbReference type="ARBA" id="ARBA00003237"/>
    </source>
</evidence>
<dbReference type="AlphaFoldDB" id="A0A381PHG0"/>
<evidence type="ECO:0000256" key="5">
    <source>
        <dbReference type="ARBA" id="ARBA00011944"/>
    </source>
</evidence>
<dbReference type="UniPathway" id="UPA00253">
    <property type="reaction ID" value="UER00331"/>
</dbReference>
<evidence type="ECO:0000256" key="2">
    <source>
        <dbReference type="ARBA" id="ARBA00004893"/>
    </source>
</evidence>
<dbReference type="PANTHER" id="PTHR32179">
    <property type="entry name" value="NICOTINATE-NUCLEOTIDE PYROPHOSPHORYLASE [CARBOXYLATING]"/>
    <property type="match status" value="1"/>
</dbReference>
<feature type="domain" description="Quinolinate phosphoribosyl transferase C-terminal" evidence="12">
    <location>
        <begin position="116"/>
        <end position="281"/>
    </location>
</feature>